<reference evidence="2" key="1">
    <citation type="journal article" date="2015" name="Nat. Genet.">
        <title>The pineapple genome and the evolution of CAM photosynthesis.</title>
        <authorList>
            <person name="Ming R."/>
            <person name="VanBuren R."/>
            <person name="Wai C.M."/>
            <person name="Tang H."/>
            <person name="Schatz M.C."/>
            <person name="Bowers J.E."/>
            <person name="Lyons E."/>
            <person name="Wang M.L."/>
            <person name="Chen J."/>
            <person name="Biggers E."/>
            <person name="Zhang J."/>
            <person name="Huang L."/>
            <person name="Zhang L."/>
            <person name="Miao W."/>
            <person name="Zhang J."/>
            <person name="Ye Z."/>
            <person name="Miao C."/>
            <person name="Lin Z."/>
            <person name="Wang H."/>
            <person name="Zhou H."/>
            <person name="Yim W.C."/>
            <person name="Priest H.D."/>
            <person name="Zheng C."/>
            <person name="Woodhouse M."/>
            <person name="Edger P.P."/>
            <person name="Guyot R."/>
            <person name="Guo H.B."/>
            <person name="Guo H."/>
            <person name="Zheng G."/>
            <person name="Singh R."/>
            <person name="Sharma A."/>
            <person name="Min X."/>
            <person name="Zheng Y."/>
            <person name="Lee H."/>
            <person name="Gurtowski J."/>
            <person name="Sedlazeck F.J."/>
            <person name="Harkess A."/>
            <person name="McKain M.R."/>
            <person name="Liao Z."/>
            <person name="Fang J."/>
            <person name="Liu J."/>
            <person name="Zhang X."/>
            <person name="Zhang Q."/>
            <person name="Hu W."/>
            <person name="Qin Y."/>
            <person name="Wang K."/>
            <person name="Chen L.Y."/>
            <person name="Shirley N."/>
            <person name="Lin Y.R."/>
            <person name="Liu L.Y."/>
            <person name="Hernandez A.G."/>
            <person name="Wright C.L."/>
            <person name="Bulone V."/>
            <person name="Tuskan G.A."/>
            <person name="Heath K."/>
            <person name="Zee F."/>
            <person name="Moore P.H."/>
            <person name="Sunkar R."/>
            <person name="Leebens-Mack J.H."/>
            <person name="Mockler T."/>
            <person name="Bennetzen J.L."/>
            <person name="Freeling M."/>
            <person name="Sankoff D."/>
            <person name="Paterson A.H."/>
            <person name="Zhu X."/>
            <person name="Yang X."/>
            <person name="Smith J.A."/>
            <person name="Cushman J.C."/>
            <person name="Paull R.E."/>
            <person name="Yu Q."/>
        </authorList>
    </citation>
    <scope>NUCLEOTIDE SEQUENCE [LARGE SCALE GENOMIC DNA]</scope>
    <source>
        <strain evidence="2">cv. F153</strain>
    </source>
</reference>
<dbReference type="RefSeq" id="XP_020106362.1">
    <property type="nucleotide sequence ID" value="XM_020250773.1"/>
</dbReference>
<organism evidence="2 3">
    <name type="scientific">Ananas comosus</name>
    <name type="common">Pineapple</name>
    <name type="synonym">Ananas ananas</name>
    <dbReference type="NCBI Taxonomy" id="4615"/>
    <lineage>
        <taxon>Eukaryota</taxon>
        <taxon>Viridiplantae</taxon>
        <taxon>Streptophyta</taxon>
        <taxon>Embryophyta</taxon>
        <taxon>Tracheophyta</taxon>
        <taxon>Spermatophyta</taxon>
        <taxon>Magnoliopsida</taxon>
        <taxon>Liliopsida</taxon>
        <taxon>Poales</taxon>
        <taxon>Bromeliaceae</taxon>
        <taxon>Bromelioideae</taxon>
        <taxon>Ananas</taxon>
    </lineage>
</organism>
<evidence type="ECO:0000313" key="3">
    <source>
        <dbReference type="RefSeq" id="XP_020106362.1"/>
    </source>
</evidence>
<sequence>MEESKILIHNLVCLMHISYMWECQGEEDLYGSRDPADDVLFSFWDGMNQEDDSLLYLLGDQTPIRECRDVSYDISGVESSSRKEVECEKLSLVKRRRVLQFDSDDYEREGNENAQITCINVTSKVTESSVSGYSSEERLQQNTQESSGSREFCDVAPTIKNDVAKQTTNLANLKIFKGKKSFIKTQKKLTTSIVYPFNLIKSCGEQGDLTLKDINHLIHSPPPSKSNSKKDDEPPYLTSAFSGKPVVEKTQIRTEGGKGCITILRTKG</sequence>
<protein>
    <submittedName>
        <fullName evidence="3">Protein XRI1-like isoform X1</fullName>
    </submittedName>
</protein>
<reference evidence="3" key="2">
    <citation type="submission" date="2025-08" db="UniProtKB">
        <authorList>
            <consortium name="RefSeq"/>
        </authorList>
    </citation>
    <scope>IDENTIFICATION</scope>
    <source>
        <tissue evidence="3">Leaf</tissue>
    </source>
</reference>
<proteinExistence type="predicted"/>
<feature type="region of interest" description="Disordered" evidence="1">
    <location>
        <begin position="217"/>
        <end position="240"/>
    </location>
</feature>
<dbReference type="GO" id="GO:0007143">
    <property type="term" value="P:female meiotic nuclear division"/>
    <property type="evidence" value="ECO:0007669"/>
    <property type="project" value="InterPro"/>
</dbReference>
<dbReference type="OrthoDB" id="1913204at2759"/>
<dbReference type="GO" id="GO:0007140">
    <property type="term" value="P:male meiotic nuclear division"/>
    <property type="evidence" value="ECO:0007669"/>
    <property type="project" value="InterPro"/>
</dbReference>
<dbReference type="GeneID" id="109722668"/>
<keyword evidence="2" id="KW-1185">Reference proteome</keyword>
<name>A0A6P5GET8_ANACO</name>
<accession>A0A6P5GET8</accession>
<dbReference type="PANTHER" id="PTHR33385">
    <property type="entry name" value="PROTEIN XRI1"/>
    <property type="match status" value="1"/>
</dbReference>
<dbReference type="AlphaFoldDB" id="A0A6P5GET8"/>
<gene>
    <name evidence="3" type="primary">LOC109722668</name>
</gene>
<evidence type="ECO:0000256" key="1">
    <source>
        <dbReference type="SAM" id="MobiDB-lite"/>
    </source>
</evidence>
<evidence type="ECO:0000313" key="2">
    <source>
        <dbReference type="Proteomes" id="UP000515123"/>
    </source>
</evidence>
<dbReference type="PANTHER" id="PTHR33385:SF4">
    <property type="entry name" value="PROTEIN XRI1"/>
    <property type="match status" value="1"/>
</dbReference>
<dbReference type="Proteomes" id="UP000515123">
    <property type="component" value="Linkage group 17"/>
</dbReference>
<dbReference type="InterPro" id="IPR039933">
    <property type="entry name" value="XRI1"/>
</dbReference>